<dbReference type="EMBL" id="CM029043">
    <property type="protein sequence ID" value="KAG2612564.1"/>
    <property type="molecule type" value="Genomic_DNA"/>
</dbReference>
<dbReference type="Proteomes" id="UP000823388">
    <property type="component" value="Chromosome 4K"/>
</dbReference>
<accession>A0A8T0TV18</accession>
<feature type="region of interest" description="Disordered" evidence="1">
    <location>
        <begin position="142"/>
        <end position="188"/>
    </location>
</feature>
<evidence type="ECO:0000256" key="1">
    <source>
        <dbReference type="SAM" id="MobiDB-lite"/>
    </source>
</evidence>
<feature type="compositionally biased region" description="Basic and acidic residues" evidence="1">
    <location>
        <begin position="102"/>
        <end position="115"/>
    </location>
</feature>
<feature type="region of interest" description="Disordered" evidence="1">
    <location>
        <begin position="92"/>
        <end position="129"/>
    </location>
</feature>
<evidence type="ECO:0000313" key="3">
    <source>
        <dbReference type="Proteomes" id="UP000823388"/>
    </source>
</evidence>
<gene>
    <name evidence="2" type="ORF">PVAP13_4KG298905</name>
</gene>
<keyword evidence="3" id="KW-1185">Reference proteome</keyword>
<comment type="caution">
    <text evidence="2">The sequence shown here is derived from an EMBL/GenBank/DDBJ whole genome shotgun (WGS) entry which is preliminary data.</text>
</comment>
<protein>
    <submittedName>
        <fullName evidence="2">Uncharacterized protein</fullName>
    </submittedName>
</protein>
<organism evidence="2 3">
    <name type="scientific">Panicum virgatum</name>
    <name type="common">Blackwell switchgrass</name>
    <dbReference type="NCBI Taxonomy" id="38727"/>
    <lineage>
        <taxon>Eukaryota</taxon>
        <taxon>Viridiplantae</taxon>
        <taxon>Streptophyta</taxon>
        <taxon>Embryophyta</taxon>
        <taxon>Tracheophyta</taxon>
        <taxon>Spermatophyta</taxon>
        <taxon>Magnoliopsida</taxon>
        <taxon>Liliopsida</taxon>
        <taxon>Poales</taxon>
        <taxon>Poaceae</taxon>
        <taxon>PACMAD clade</taxon>
        <taxon>Panicoideae</taxon>
        <taxon>Panicodae</taxon>
        <taxon>Paniceae</taxon>
        <taxon>Panicinae</taxon>
        <taxon>Panicum</taxon>
        <taxon>Panicum sect. Hiantes</taxon>
    </lineage>
</organism>
<dbReference type="AlphaFoldDB" id="A0A8T0TV18"/>
<sequence length="188" mass="20641">MSSMQSIWGCTGEGGGAYEQICLNQPKQMPSPDSTCELMTSTQHENAVKIDAETWMFQGARSVDLSLGPNLRRRSLYRCAGGRNIRECTPPARGMRASQLKAQREKGTLEREIAPRRRPLPHHPPSPPWPVVRRELGIAAARSWSQAKPSRSRTPIEQTAKKINRGGQEGEGEGEMDAAQGGSTHLGL</sequence>
<evidence type="ECO:0000313" key="2">
    <source>
        <dbReference type="EMBL" id="KAG2612564.1"/>
    </source>
</evidence>
<name>A0A8T0TV18_PANVG</name>
<proteinExistence type="predicted"/>
<reference evidence="2" key="1">
    <citation type="submission" date="2020-05" db="EMBL/GenBank/DDBJ databases">
        <title>WGS assembly of Panicum virgatum.</title>
        <authorList>
            <person name="Lovell J.T."/>
            <person name="Jenkins J."/>
            <person name="Shu S."/>
            <person name="Juenger T.E."/>
            <person name="Schmutz J."/>
        </authorList>
    </citation>
    <scope>NUCLEOTIDE SEQUENCE</scope>
    <source>
        <strain evidence="2">AP13</strain>
    </source>
</reference>
<feature type="compositionally biased region" description="Polar residues" evidence="1">
    <location>
        <begin position="143"/>
        <end position="157"/>
    </location>
</feature>